<proteinExistence type="inferred from homology"/>
<accession>A0A7K1V668</accession>
<feature type="chain" id="PRO_5039058631" description="Low molecular weight antigen MTB12-like C-terminal domain-containing protein" evidence="3">
    <location>
        <begin position="23"/>
        <end position="170"/>
    </location>
</feature>
<dbReference type="InterPro" id="IPR058644">
    <property type="entry name" value="Mtb12-like_C"/>
</dbReference>
<comment type="similarity">
    <text evidence="2">Belongs to the MTB12 family.</text>
</comment>
<dbReference type="RefSeq" id="WP_157391517.1">
    <property type="nucleotide sequence ID" value="NZ_WRPP01000007.1"/>
</dbReference>
<dbReference type="Pfam" id="PF26580">
    <property type="entry name" value="Mtb12_C"/>
    <property type="match status" value="1"/>
</dbReference>
<evidence type="ECO:0000256" key="3">
    <source>
        <dbReference type="SAM" id="SignalP"/>
    </source>
</evidence>
<evidence type="ECO:0000256" key="2">
    <source>
        <dbReference type="ARBA" id="ARBA00093774"/>
    </source>
</evidence>
<evidence type="ECO:0000313" key="5">
    <source>
        <dbReference type="EMBL" id="MVU81961.1"/>
    </source>
</evidence>
<evidence type="ECO:0000313" key="6">
    <source>
        <dbReference type="Proteomes" id="UP000466794"/>
    </source>
</evidence>
<feature type="domain" description="Low molecular weight antigen MTB12-like C-terminal" evidence="4">
    <location>
        <begin position="48"/>
        <end position="153"/>
    </location>
</feature>
<protein>
    <recommendedName>
        <fullName evidence="4">Low molecular weight antigen MTB12-like C-terminal domain-containing protein</fullName>
    </recommendedName>
</protein>
<dbReference type="AlphaFoldDB" id="A0A7K1V668"/>
<gene>
    <name evidence="5" type="ORF">GPX89_32575</name>
</gene>
<comment type="caution">
    <text evidence="5">The sequence shown here is derived from an EMBL/GenBank/DDBJ whole genome shotgun (WGS) entry which is preliminary data.</text>
</comment>
<evidence type="ECO:0000259" key="4">
    <source>
        <dbReference type="Pfam" id="PF26580"/>
    </source>
</evidence>
<dbReference type="PROSITE" id="PS51257">
    <property type="entry name" value="PROKAR_LIPOPROTEIN"/>
    <property type="match status" value="1"/>
</dbReference>
<reference evidence="5 6" key="1">
    <citation type="submission" date="2019-12" db="EMBL/GenBank/DDBJ databases">
        <title>Nocardia sp. nov. ET3-3 isolated from soil.</title>
        <authorList>
            <person name="Kanchanasin P."/>
            <person name="Tanasupawat S."/>
            <person name="Yuki M."/>
            <person name="Kudo T."/>
        </authorList>
    </citation>
    <scope>NUCLEOTIDE SEQUENCE [LARGE SCALE GENOMIC DNA]</scope>
    <source>
        <strain evidence="5 6">ET3-3</strain>
    </source>
</reference>
<dbReference type="EMBL" id="WRPP01000007">
    <property type="protein sequence ID" value="MVU81961.1"/>
    <property type="molecule type" value="Genomic_DNA"/>
</dbReference>
<evidence type="ECO:0000256" key="1">
    <source>
        <dbReference type="ARBA" id="ARBA00022729"/>
    </source>
</evidence>
<feature type="signal peptide" evidence="3">
    <location>
        <begin position="1"/>
        <end position="22"/>
    </location>
</feature>
<dbReference type="Proteomes" id="UP000466794">
    <property type="component" value="Unassembled WGS sequence"/>
</dbReference>
<sequence length="170" mass="17050">MSNRIPVLESLALCALTAAVLAACGVSAKEPTTTHVSATTAGGSDTALTQAVTDVYQKFFDGSTSADQKIAVLENGQAFADTIRGQADSPLAKGTKADVSSVKPADADHADVVFTVSLNGTPALVDQQGSAVRVTGAWKVAAATFCALLSLETQGKPPAPCAAGSVTPTS</sequence>
<organism evidence="5 6">
    <name type="scientific">Nocardia terrae</name>
    <dbReference type="NCBI Taxonomy" id="2675851"/>
    <lineage>
        <taxon>Bacteria</taxon>
        <taxon>Bacillati</taxon>
        <taxon>Actinomycetota</taxon>
        <taxon>Actinomycetes</taxon>
        <taxon>Mycobacteriales</taxon>
        <taxon>Nocardiaceae</taxon>
        <taxon>Nocardia</taxon>
    </lineage>
</organism>
<name>A0A7K1V668_9NOCA</name>
<keyword evidence="6" id="KW-1185">Reference proteome</keyword>
<keyword evidence="1 3" id="KW-0732">Signal</keyword>